<organism evidence="6 8">
    <name type="scientific">Candidatus Sysuiplasma superficiale</name>
    <dbReference type="NCBI Taxonomy" id="2823368"/>
    <lineage>
        <taxon>Archaea</taxon>
        <taxon>Methanobacteriati</taxon>
        <taxon>Thermoplasmatota</taxon>
        <taxon>Thermoplasmata</taxon>
        <taxon>Candidatus Sysuiplasmatales</taxon>
        <taxon>Candidatus Sysuiplasmataceae</taxon>
        <taxon>Candidatus Sysuiplasma</taxon>
    </lineage>
</organism>
<evidence type="ECO:0000259" key="5">
    <source>
        <dbReference type="SMART" id="SM00644"/>
    </source>
</evidence>
<evidence type="ECO:0000256" key="3">
    <source>
        <dbReference type="ARBA" id="ARBA00022801"/>
    </source>
</evidence>
<evidence type="ECO:0000313" key="8">
    <source>
        <dbReference type="Proteomes" id="UP000716004"/>
    </source>
</evidence>
<dbReference type="PANTHER" id="PTHR30417">
    <property type="entry name" value="N-ACETYLMURAMOYL-L-ALANINE AMIDASE AMID"/>
    <property type="match status" value="1"/>
</dbReference>
<dbReference type="EC" id="3.5.1.28" evidence="2"/>
<proteinExistence type="predicted"/>
<dbReference type="Pfam" id="PF01510">
    <property type="entry name" value="Amidase_2"/>
    <property type="match status" value="1"/>
</dbReference>
<dbReference type="PANTHER" id="PTHR30417:SF1">
    <property type="entry name" value="N-ACETYLMURAMOYL-L-ALANINE AMIDASE AMID"/>
    <property type="match status" value="1"/>
</dbReference>
<dbReference type="Proteomes" id="UP000750197">
    <property type="component" value="Unassembled WGS sequence"/>
</dbReference>
<dbReference type="SMART" id="SM00644">
    <property type="entry name" value="Ami_2"/>
    <property type="match status" value="1"/>
</dbReference>
<reference evidence="6" key="1">
    <citation type="submission" date="2021-04" db="EMBL/GenBank/DDBJ databases">
        <title>Genomic insights into ecological role and evolution of a novel Thermoplasmata order Candidatus Sysuiplasmatales.</title>
        <authorList>
            <person name="Yuan Y."/>
        </authorList>
    </citation>
    <scope>NUCLEOTIDE SEQUENCE</scope>
    <source>
        <strain evidence="7">TUT19-bin139</strain>
        <strain evidence="6">YP2-bin.285</strain>
    </source>
</reference>
<dbReference type="GO" id="GO:0009254">
    <property type="term" value="P:peptidoglycan turnover"/>
    <property type="evidence" value="ECO:0007669"/>
    <property type="project" value="TreeGrafter"/>
</dbReference>
<evidence type="ECO:0000256" key="1">
    <source>
        <dbReference type="ARBA" id="ARBA00001561"/>
    </source>
</evidence>
<dbReference type="Proteomes" id="UP000716004">
    <property type="component" value="Unassembled WGS sequence"/>
</dbReference>
<evidence type="ECO:0000256" key="4">
    <source>
        <dbReference type="ARBA" id="ARBA00023316"/>
    </source>
</evidence>
<dbReference type="EMBL" id="JAGVSJ010000030">
    <property type="protein sequence ID" value="MBX8632501.1"/>
    <property type="molecule type" value="Genomic_DNA"/>
</dbReference>
<dbReference type="EMBL" id="JAHEAC010000119">
    <property type="protein sequence ID" value="MBX8644903.1"/>
    <property type="molecule type" value="Genomic_DNA"/>
</dbReference>
<dbReference type="CDD" id="cd06583">
    <property type="entry name" value="PGRP"/>
    <property type="match status" value="1"/>
</dbReference>
<dbReference type="GO" id="GO:0008745">
    <property type="term" value="F:N-acetylmuramoyl-L-alanine amidase activity"/>
    <property type="evidence" value="ECO:0007669"/>
    <property type="project" value="UniProtKB-EC"/>
</dbReference>
<evidence type="ECO:0000313" key="7">
    <source>
        <dbReference type="EMBL" id="MBX8644903.1"/>
    </source>
</evidence>
<protein>
    <recommendedName>
        <fullName evidence="2">N-acetylmuramoyl-L-alanine amidase</fullName>
        <ecNumber evidence="2">3.5.1.28</ecNumber>
    </recommendedName>
</protein>
<evidence type="ECO:0000313" key="6">
    <source>
        <dbReference type="EMBL" id="MBX8632501.1"/>
    </source>
</evidence>
<dbReference type="Gene3D" id="3.40.80.10">
    <property type="entry name" value="Peptidoglycan recognition protein-like"/>
    <property type="match status" value="1"/>
</dbReference>
<comment type="catalytic activity">
    <reaction evidence="1">
        <text>Hydrolyzes the link between N-acetylmuramoyl residues and L-amino acid residues in certain cell-wall glycopeptides.</text>
        <dbReference type="EC" id="3.5.1.28"/>
    </reaction>
</comment>
<sequence>MDLGPVDEGYEKMKVEWIPTGNFNARPSETIDLIVLHHTVIPTLEDTVKHFLNPESKVSAHYVLGKDGRLVQMVRESDRAWHAGVSSWKGRENCNDFSIGIEIVNRGDGIDEFTEQQYTVLNELLDELVKRYHIADDMIVGHRDIALPPGRKVDPADNFDWARIAKFVNR</sequence>
<keyword evidence="3 6" id="KW-0378">Hydrolase</keyword>
<dbReference type="InterPro" id="IPR002502">
    <property type="entry name" value="Amidase_domain"/>
</dbReference>
<dbReference type="InterPro" id="IPR036505">
    <property type="entry name" value="Amidase/PGRP_sf"/>
</dbReference>
<evidence type="ECO:0000256" key="2">
    <source>
        <dbReference type="ARBA" id="ARBA00011901"/>
    </source>
</evidence>
<dbReference type="GO" id="GO:0009253">
    <property type="term" value="P:peptidoglycan catabolic process"/>
    <property type="evidence" value="ECO:0007669"/>
    <property type="project" value="InterPro"/>
</dbReference>
<name>A0A8J7YQK2_9ARCH</name>
<dbReference type="InterPro" id="IPR051206">
    <property type="entry name" value="NAMLAA_amidase_2"/>
</dbReference>
<dbReference type="SUPFAM" id="SSF55846">
    <property type="entry name" value="N-acetylmuramoyl-L-alanine amidase-like"/>
    <property type="match status" value="1"/>
</dbReference>
<keyword evidence="4" id="KW-0961">Cell wall biogenesis/degradation</keyword>
<dbReference type="GO" id="GO:0071555">
    <property type="term" value="P:cell wall organization"/>
    <property type="evidence" value="ECO:0007669"/>
    <property type="project" value="UniProtKB-KW"/>
</dbReference>
<gene>
    <name evidence="6" type="ORF">J9259_08325</name>
    <name evidence="7" type="ORF">KIY12_09335</name>
</gene>
<comment type="caution">
    <text evidence="6">The sequence shown here is derived from an EMBL/GenBank/DDBJ whole genome shotgun (WGS) entry which is preliminary data.</text>
</comment>
<feature type="domain" description="N-acetylmuramoyl-L-alanine amidase" evidence="5">
    <location>
        <begin position="20"/>
        <end position="156"/>
    </location>
</feature>
<dbReference type="AlphaFoldDB" id="A0A8J7YQK2"/>
<accession>A0A8J7YQK2</accession>